<protein>
    <submittedName>
        <fullName evidence="1">Uncharacterized protein</fullName>
    </submittedName>
</protein>
<dbReference type="OrthoDB" id="1953736at2"/>
<dbReference type="Proteomes" id="UP000014923">
    <property type="component" value="Unassembled WGS sequence"/>
</dbReference>
<evidence type="ECO:0000313" key="2">
    <source>
        <dbReference type="Proteomes" id="UP000014923"/>
    </source>
</evidence>
<dbReference type="AlphaFoldDB" id="R7RUK5"/>
<name>R7RUK5_9CLOT</name>
<keyword evidence="2" id="KW-1185">Reference proteome</keyword>
<comment type="caution">
    <text evidence="1">The sequence shown here is derived from an EMBL/GenBank/DDBJ whole genome shotgun (WGS) entry which is preliminary data.</text>
</comment>
<evidence type="ECO:0000313" key="1">
    <source>
        <dbReference type="EMBL" id="CDF59055.1"/>
    </source>
</evidence>
<dbReference type="HOGENOM" id="CLU_1895194_0_0_9"/>
<dbReference type="eggNOG" id="ENOG5033U8E">
    <property type="taxonomic scope" value="Bacteria"/>
</dbReference>
<organism evidence="1 2">
    <name type="scientific">Thermobrachium celere DSM 8682</name>
    <dbReference type="NCBI Taxonomy" id="941824"/>
    <lineage>
        <taxon>Bacteria</taxon>
        <taxon>Bacillati</taxon>
        <taxon>Bacillota</taxon>
        <taxon>Clostridia</taxon>
        <taxon>Eubacteriales</taxon>
        <taxon>Clostridiaceae</taxon>
        <taxon>Thermobrachium</taxon>
    </lineage>
</organism>
<dbReference type="EMBL" id="CAVN010000111">
    <property type="protein sequence ID" value="CDF59055.1"/>
    <property type="molecule type" value="Genomic_DNA"/>
</dbReference>
<proteinExistence type="predicted"/>
<sequence>MGKTVILRCSLCGKESKVEWGREFYVDSLGREHYYNEFGNISEEAKNRGISGFWVDKVCKNCGEVIRESRYLEDITDEHEVAWMNFPRVDIVEKCTKCGSRDILTLYEIIIGEDKKVPCNSCRDGKMKVESIYE</sequence>
<accession>R7RUK5</accession>
<dbReference type="RefSeq" id="WP_018664282.1">
    <property type="nucleotide sequence ID" value="NZ_HF952022.1"/>
</dbReference>
<gene>
    <name evidence="1" type="ORF">TCEL_02123</name>
</gene>
<reference evidence="1" key="1">
    <citation type="submission" date="2013-03" db="EMBL/GenBank/DDBJ databases">
        <title>Draft genome sequence of the hydrogen-ethanol-producing anaerobic alkalithermophilic Caloramator celere.</title>
        <authorList>
            <person name="Ciranna A."/>
            <person name="Larjo A."/>
            <person name="Kivisto A."/>
            <person name="Santala V."/>
            <person name="Roos C."/>
            <person name="Karp M."/>
        </authorList>
    </citation>
    <scope>NUCLEOTIDE SEQUENCE [LARGE SCALE GENOMIC DNA]</scope>
    <source>
        <strain evidence="1">DSM 8682</strain>
    </source>
</reference>